<dbReference type="AlphaFoldDB" id="K4AN51"/>
<keyword evidence="2" id="KW-1185">Reference proteome</keyword>
<organism evidence="1 2">
    <name type="scientific">Setaria italica</name>
    <name type="common">Foxtail millet</name>
    <name type="synonym">Panicum italicum</name>
    <dbReference type="NCBI Taxonomy" id="4555"/>
    <lineage>
        <taxon>Eukaryota</taxon>
        <taxon>Viridiplantae</taxon>
        <taxon>Streptophyta</taxon>
        <taxon>Embryophyta</taxon>
        <taxon>Tracheophyta</taxon>
        <taxon>Spermatophyta</taxon>
        <taxon>Magnoliopsida</taxon>
        <taxon>Liliopsida</taxon>
        <taxon>Poales</taxon>
        <taxon>Poaceae</taxon>
        <taxon>PACMAD clade</taxon>
        <taxon>Panicoideae</taxon>
        <taxon>Panicodae</taxon>
        <taxon>Paniceae</taxon>
        <taxon>Cenchrinae</taxon>
        <taxon>Setaria</taxon>
    </lineage>
</organism>
<dbReference type="InParanoid" id="K4AN51"/>
<evidence type="ECO:0000313" key="1">
    <source>
        <dbReference type="EnsemblPlants" id="KQK92864"/>
    </source>
</evidence>
<accession>K4AN51</accession>
<dbReference type="HOGENOM" id="CLU_3411241_0_0_1"/>
<dbReference type="EMBL" id="AGNK02006143">
    <property type="status" value="NOT_ANNOTATED_CDS"/>
    <property type="molecule type" value="Genomic_DNA"/>
</dbReference>
<evidence type="ECO:0000313" key="2">
    <source>
        <dbReference type="Proteomes" id="UP000004995"/>
    </source>
</evidence>
<proteinExistence type="predicted"/>
<dbReference type="Proteomes" id="UP000004995">
    <property type="component" value="Unassembled WGS sequence"/>
</dbReference>
<sequence>MGLVTNLQFIKLVVRMIHLLFGEKNLVLQ</sequence>
<dbReference type="Gramene" id="KQK92864">
    <property type="protein sequence ID" value="KQK92864"/>
    <property type="gene ID" value="SETIT_040348mg"/>
</dbReference>
<reference evidence="2" key="1">
    <citation type="journal article" date="2012" name="Nat. Biotechnol.">
        <title>Reference genome sequence of the model plant Setaria.</title>
        <authorList>
            <person name="Bennetzen J.L."/>
            <person name="Schmutz J."/>
            <person name="Wang H."/>
            <person name="Percifield R."/>
            <person name="Hawkins J."/>
            <person name="Pontaroli A.C."/>
            <person name="Estep M."/>
            <person name="Feng L."/>
            <person name="Vaughn J.N."/>
            <person name="Grimwood J."/>
            <person name="Jenkins J."/>
            <person name="Barry K."/>
            <person name="Lindquist E."/>
            <person name="Hellsten U."/>
            <person name="Deshpande S."/>
            <person name="Wang X."/>
            <person name="Wu X."/>
            <person name="Mitros T."/>
            <person name="Triplett J."/>
            <person name="Yang X."/>
            <person name="Ye C.Y."/>
            <person name="Mauro-Herrera M."/>
            <person name="Wang L."/>
            <person name="Li P."/>
            <person name="Sharma M."/>
            <person name="Sharma R."/>
            <person name="Ronald P.C."/>
            <person name="Panaud O."/>
            <person name="Kellogg E.A."/>
            <person name="Brutnell T.P."/>
            <person name="Doust A.N."/>
            <person name="Tuskan G.A."/>
            <person name="Rokhsar D."/>
            <person name="Devos K.M."/>
        </authorList>
    </citation>
    <scope>NUCLEOTIDE SEQUENCE [LARGE SCALE GENOMIC DNA]</scope>
    <source>
        <strain evidence="2">cv. Yugu1</strain>
    </source>
</reference>
<name>K4AN51_SETIT</name>
<dbReference type="EnsemblPlants" id="KQK92864">
    <property type="protein sequence ID" value="KQK92864"/>
    <property type="gene ID" value="SETIT_040348mg"/>
</dbReference>
<reference evidence="1" key="2">
    <citation type="submission" date="2018-08" db="UniProtKB">
        <authorList>
            <consortium name="EnsemblPlants"/>
        </authorList>
    </citation>
    <scope>IDENTIFICATION</scope>
    <source>
        <strain evidence="1">Yugu1</strain>
    </source>
</reference>
<protein>
    <submittedName>
        <fullName evidence="1">Uncharacterized protein</fullName>
    </submittedName>
</protein>